<organism evidence="1 2">
    <name type="scientific">Nocardioides simplex</name>
    <name type="common">Arthrobacter simplex</name>
    <dbReference type="NCBI Taxonomy" id="2045"/>
    <lineage>
        <taxon>Bacteria</taxon>
        <taxon>Bacillati</taxon>
        <taxon>Actinomycetota</taxon>
        <taxon>Actinomycetes</taxon>
        <taxon>Propionibacteriales</taxon>
        <taxon>Nocardioidaceae</taxon>
        <taxon>Pimelobacter</taxon>
    </lineage>
</organism>
<accession>A0A0A1DTI8</accession>
<sequence>MDVLPELAELSRTIDPVLLGRRIRAARVAAGLTQGQLASPEASTAYLSRIESGERRPDLRLIVAFAAKVDVTLEQLLLGLSRDRYAELRIRLDHAAWEIQHGDAATALGMLDEAGQALDDSTGSEVAAKIRYLTALAEHARGDLAKAIAGLEVIVDGDVTARRWLDAAVALTGLYVEAGDAARAVELGEKALAVLEDDDVVQGHHALGLATSLALAHRARGDQARAVATCRRVSPIADDAGIALASVYYRASAAALEKKNVNLAAAYASSARRVSEAADQQITAARYHATTGHLLLAAERPDLPTARASLETATRMLTTAGADRNEAAAVRFSLARALLLDAELDTALALLDPDEELDPVPSATRHLLIGEIRLRTQQNDAAHAAITRAADALQAAGDPAGTAQLWFELGSMLEELGDSDASRDAYRHAATATGLAPFHHLPTGPVGPTGPRAPA</sequence>
<evidence type="ECO:0000313" key="1">
    <source>
        <dbReference type="EMBL" id="AIY18725.1"/>
    </source>
</evidence>
<dbReference type="KEGG" id="psim:KR76_21615"/>
<dbReference type="SUPFAM" id="SSF47413">
    <property type="entry name" value="lambda repressor-like DNA-binding domains"/>
    <property type="match status" value="1"/>
</dbReference>
<dbReference type="InterPro" id="IPR010982">
    <property type="entry name" value="Lambda_DNA-bd_dom_sf"/>
</dbReference>
<dbReference type="HOGENOM" id="CLU_601075_0_0_11"/>
<dbReference type="InterPro" id="IPR001387">
    <property type="entry name" value="Cro/C1-type_HTH"/>
</dbReference>
<reference evidence="1 2" key="1">
    <citation type="journal article" date="2015" name="Genome Announc.">
        <title>Complete Genome Sequence of Steroid-Transforming Nocardioides simplex VKM Ac-2033D.</title>
        <authorList>
            <person name="Shtratnikova V.Y."/>
            <person name="Schelkunov M.I."/>
            <person name="Pekov Y.A."/>
            <person name="Fokina V.V."/>
            <person name="Logacheva M.D."/>
            <person name="Sokolov S.L."/>
            <person name="Bragin E.Y."/>
            <person name="Ashapkin V.V."/>
            <person name="Donova M.V."/>
        </authorList>
    </citation>
    <scope>NUCLEOTIDE SEQUENCE [LARGE SCALE GENOMIC DNA]</scope>
    <source>
        <strain evidence="1 2">VKM Ac-2033D</strain>
    </source>
</reference>
<name>A0A0A1DTI8_NOCSI</name>
<protein>
    <submittedName>
        <fullName evidence="1">Uncharacterized protein</fullName>
    </submittedName>
</protein>
<proteinExistence type="predicted"/>
<dbReference type="Gene3D" id="1.25.40.10">
    <property type="entry name" value="Tetratricopeptide repeat domain"/>
    <property type="match status" value="2"/>
</dbReference>
<gene>
    <name evidence="1" type="ORF">KR76_21615</name>
</gene>
<dbReference type="OrthoDB" id="3675359at2"/>
<keyword evidence="2" id="KW-1185">Reference proteome</keyword>
<dbReference type="RefSeq" id="WP_038681246.1">
    <property type="nucleotide sequence ID" value="NZ_BJMC01000011.1"/>
</dbReference>
<dbReference type="InterPro" id="IPR011990">
    <property type="entry name" value="TPR-like_helical_dom_sf"/>
</dbReference>
<dbReference type="AlphaFoldDB" id="A0A0A1DTI8"/>
<dbReference type="Proteomes" id="UP000030300">
    <property type="component" value="Chromosome"/>
</dbReference>
<dbReference type="Gene3D" id="1.10.260.40">
    <property type="entry name" value="lambda repressor-like DNA-binding domains"/>
    <property type="match status" value="1"/>
</dbReference>
<dbReference type="STRING" id="2045.KR76_21615"/>
<dbReference type="EMBL" id="CP009896">
    <property type="protein sequence ID" value="AIY18725.1"/>
    <property type="molecule type" value="Genomic_DNA"/>
</dbReference>
<dbReference type="SUPFAM" id="SSF48452">
    <property type="entry name" value="TPR-like"/>
    <property type="match status" value="1"/>
</dbReference>
<evidence type="ECO:0000313" key="2">
    <source>
        <dbReference type="Proteomes" id="UP000030300"/>
    </source>
</evidence>
<dbReference type="Pfam" id="PF13560">
    <property type="entry name" value="HTH_31"/>
    <property type="match status" value="1"/>
</dbReference>
<dbReference type="SMART" id="SM00530">
    <property type="entry name" value="HTH_XRE"/>
    <property type="match status" value="1"/>
</dbReference>
<dbReference type="GeneID" id="96611384"/>
<dbReference type="CDD" id="cd00093">
    <property type="entry name" value="HTH_XRE"/>
    <property type="match status" value="1"/>
</dbReference>
<dbReference type="eggNOG" id="COG1396">
    <property type="taxonomic scope" value="Bacteria"/>
</dbReference>
<dbReference type="PROSITE" id="PS50943">
    <property type="entry name" value="HTH_CROC1"/>
    <property type="match status" value="1"/>
</dbReference>
<dbReference type="GO" id="GO:0003677">
    <property type="term" value="F:DNA binding"/>
    <property type="evidence" value="ECO:0007669"/>
    <property type="project" value="InterPro"/>
</dbReference>